<evidence type="ECO:0000313" key="1">
    <source>
        <dbReference type="EMBL" id="KAJ9491527.1"/>
    </source>
</evidence>
<dbReference type="Proteomes" id="UP001227192">
    <property type="component" value="Unassembled WGS sequence"/>
</dbReference>
<dbReference type="AlphaFoldDB" id="A0AAI9TR19"/>
<reference evidence="1" key="1">
    <citation type="submission" date="2015-06" db="EMBL/GenBank/DDBJ databases">
        <authorList>
            <person name="Nguyen H."/>
        </authorList>
    </citation>
    <scope>NUCLEOTIDE SEQUENCE</scope>
    <source>
        <strain evidence="1">DAOM 180753</strain>
    </source>
</reference>
<proteinExistence type="predicted"/>
<protein>
    <submittedName>
        <fullName evidence="1">Uncharacterized protein</fullName>
    </submittedName>
</protein>
<name>A0AAI9TR19_PENTH</name>
<gene>
    <name evidence="1" type="ORF">VN97_g1702</name>
</gene>
<evidence type="ECO:0000313" key="2">
    <source>
        <dbReference type="Proteomes" id="UP001227192"/>
    </source>
</evidence>
<dbReference type="EMBL" id="LACB01000030">
    <property type="protein sequence ID" value="KAJ9491527.1"/>
    <property type="molecule type" value="Genomic_DNA"/>
</dbReference>
<accession>A0AAI9TR19</accession>
<keyword evidence="2" id="KW-1185">Reference proteome</keyword>
<reference evidence="1" key="2">
    <citation type="journal article" date="2016" name="Fungal Biol.">
        <title>Ochratoxin A production by Penicillium thymicola.</title>
        <authorList>
            <person name="Nguyen H.D.T."/>
            <person name="McMullin D.R."/>
            <person name="Ponomareva E."/>
            <person name="Riley R."/>
            <person name="Pomraning K.R."/>
            <person name="Baker S.E."/>
            <person name="Seifert K.A."/>
        </authorList>
    </citation>
    <scope>NUCLEOTIDE SEQUENCE</scope>
    <source>
        <strain evidence="1">DAOM 180753</strain>
    </source>
</reference>
<organism evidence="1 2">
    <name type="scientific">Penicillium thymicola</name>
    <dbReference type="NCBI Taxonomy" id="293382"/>
    <lineage>
        <taxon>Eukaryota</taxon>
        <taxon>Fungi</taxon>
        <taxon>Dikarya</taxon>
        <taxon>Ascomycota</taxon>
        <taxon>Pezizomycotina</taxon>
        <taxon>Eurotiomycetes</taxon>
        <taxon>Eurotiomycetidae</taxon>
        <taxon>Eurotiales</taxon>
        <taxon>Aspergillaceae</taxon>
        <taxon>Penicillium</taxon>
    </lineage>
</organism>
<sequence>MTSENHPVSPPPGWTMDSEELDYEGEWAAVDSWGYRIATSYKLGKCTPTMCDPQGGGLIFEGSGKFYMVDQMSGEVVQIILPGKLGEIVLS</sequence>
<comment type="caution">
    <text evidence="1">The sequence shown here is derived from an EMBL/GenBank/DDBJ whole genome shotgun (WGS) entry which is preliminary data.</text>
</comment>